<name>A0A5B7CQ81_PORTR</name>
<gene>
    <name evidence="1" type="ORF">E2C01_002250</name>
</gene>
<keyword evidence="2" id="KW-1185">Reference proteome</keyword>
<dbReference type="Proteomes" id="UP000324222">
    <property type="component" value="Unassembled WGS sequence"/>
</dbReference>
<organism evidence="1 2">
    <name type="scientific">Portunus trituberculatus</name>
    <name type="common">Swimming crab</name>
    <name type="synonym">Neptunus trituberculatus</name>
    <dbReference type="NCBI Taxonomy" id="210409"/>
    <lineage>
        <taxon>Eukaryota</taxon>
        <taxon>Metazoa</taxon>
        <taxon>Ecdysozoa</taxon>
        <taxon>Arthropoda</taxon>
        <taxon>Crustacea</taxon>
        <taxon>Multicrustacea</taxon>
        <taxon>Malacostraca</taxon>
        <taxon>Eumalacostraca</taxon>
        <taxon>Eucarida</taxon>
        <taxon>Decapoda</taxon>
        <taxon>Pleocyemata</taxon>
        <taxon>Brachyura</taxon>
        <taxon>Eubrachyura</taxon>
        <taxon>Portunoidea</taxon>
        <taxon>Portunidae</taxon>
        <taxon>Portuninae</taxon>
        <taxon>Portunus</taxon>
    </lineage>
</organism>
<reference evidence="1 2" key="1">
    <citation type="submission" date="2019-05" db="EMBL/GenBank/DDBJ databases">
        <title>Another draft genome of Portunus trituberculatus and its Hox gene families provides insights of decapod evolution.</title>
        <authorList>
            <person name="Jeong J.-H."/>
            <person name="Song I."/>
            <person name="Kim S."/>
            <person name="Choi T."/>
            <person name="Kim D."/>
            <person name="Ryu S."/>
            <person name="Kim W."/>
        </authorList>
    </citation>
    <scope>NUCLEOTIDE SEQUENCE [LARGE SCALE GENOMIC DNA]</scope>
    <source>
        <tissue evidence="1">Muscle</tissue>
    </source>
</reference>
<dbReference type="EMBL" id="VSRR010000078">
    <property type="protein sequence ID" value="MPC09633.1"/>
    <property type="molecule type" value="Genomic_DNA"/>
</dbReference>
<comment type="caution">
    <text evidence="1">The sequence shown here is derived from an EMBL/GenBank/DDBJ whole genome shotgun (WGS) entry which is preliminary data.</text>
</comment>
<dbReference type="AlphaFoldDB" id="A0A5B7CQ81"/>
<accession>A0A5B7CQ81</accession>
<evidence type="ECO:0000313" key="1">
    <source>
        <dbReference type="EMBL" id="MPC09633.1"/>
    </source>
</evidence>
<evidence type="ECO:0000313" key="2">
    <source>
        <dbReference type="Proteomes" id="UP000324222"/>
    </source>
</evidence>
<sequence>MPFPSFPYSSLLFPSLHFTSLPCPVHALSHLTASPHRPFSPRLYRAPPRLCLRVHAPIGAISSLVHELRPL</sequence>
<protein>
    <submittedName>
        <fullName evidence="1">Uncharacterized protein</fullName>
    </submittedName>
</protein>
<proteinExistence type="predicted"/>